<dbReference type="EMBL" id="FNRD01000005">
    <property type="protein sequence ID" value="SEA51752.1"/>
    <property type="molecule type" value="Genomic_DNA"/>
</dbReference>
<feature type="domain" description="Circularly permuted ATP-grasp type 2" evidence="1">
    <location>
        <begin position="100"/>
        <end position="474"/>
    </location>
</feature>
<dbReference type="InterPro" id="IPR016450">
    <property type="entry name" value="UCP005522"/>
</dbReference>
<evidence type="ECO:0000313" key="2">
    <source>
        <dbReference type="EMBL" id="SEA51752.1"/>
    </source>
</evidence>
<sequence>MVKKASKRCFKKGVNSLFFMLKLNLSEYDTKGYYDEMFDENNNVRPNYKLFLERLQKVSHKKLQSLQHATDRAQLSLGMTFNVYDDNQGVERILHLDIIPRIIDNTEWTHLEKGLQQRIRALNLFIQDIYNDQKVIKDKIIPKELILSSASYLKQLQGFTPPKDIWCHITGSDLIKGGDGQYYVLEDNLRCPSGVSYMLENREILKRTFPELFKKLGVKPVYNYTHILRDTLESLTDVEKPNVVVLTPGIFNSAYFEHSYLAQQMGAELVEGKDLIVKDDVVFMITTAGLQRVDVIYRRVDDEFIDPLAFNKNSVLGTPGLFKAYLKGNVVLVNAPGTGVVDDKAVYAYIPRIIKYYLGEEMIIPNVQTYICDEEADRKYVIENIHNLVVKQTDASGGYGMLIGPKSTKKEQQEFIAKIKHNPRNYIAQPMINLSRVPTLTEDTIEGRHVDLRPYALYGQDSIKIIPGALTRVALKKGSIVVNSSQGGGSKDTWILNN</sequence>
<protein>
    <submittedName>
        <fullName evidence="2">Uncharacterized conserved protein, circularly permuted ATPgrasp superfamily</fullName>
    </submittedName>
</protein>
<keyword evidence="3" id="KW-1185">Reference proteome</keyword>
<dbReference type="PANTHER" id="PTHR34595:SF7">
    <property type="entry name" value="SLL1039 PROTEIN"/>
    <property type="match status" value="1"/>
</dbReference>
<dbReference type="InterPro" id="IPR025841">
    <property type="entry name" value="CP_ATPgrasp_2"/>
</dbReference>
<accession>A0A1H4BV94</accession>
<dbReference type="Proteomes" id="UP000198951">
    <property type="component" value="Unassembled WGS sequence"/>
</dbReference>
<proteinExistence type="predicted"/>
<dbReference type="PIRSF" id="PIRSF005522">
    <property type="entry name" value="UCP005522"/>
    <property type="match status" value="1"/>
</dbReference>
<organism evidence="2 3">
    <name type="scientific">Flavobacterium gillisiae</name>
    <dbReference type="NCBI Taxonomy" id="150146"/>
    <lineage>
        <taxon>Bacteria</taxon>
        <taxon>Pseudomonadati</taxon>
        <taxon>Bacteroidota</taxon>
        <taxon>Flavobacteriia</taxon>
        <taxon>Flavobacteriales</taxon>
        <taxon>Flavobacteriaceae</taxon>
        <taxon>Flavobacterium</taxon>
    </lineage>
</organism>
<dbReference type="SUPFAM" id="SSF56059">
    <property type="entry name" value="Glutathione synthetase ATP-binding domain-like"/>
    <property type="match status" value="1"/>
</dbReference>
<dbReference type="STRING" id="150146.SAMN05443667_10582"/>
<dbReference type="Gene3D" id="3.30.1490.270">
    <property type="match status" value="1"/>
</dbReference>
<reference evidence="3" key="1">
    <citation type="submission" date="2016-10" db="EMBL/GenBank/DDBJ databases">
        <authorList>
            <person name="Varghese N."/>
            <person name="Submissions S."/>
        </authorList>
    </citation>
    <scope>NUCLEOTIDE SEQUENCE [LARGE SCALE GENOMIC DNA]</scope>
    <source>
        <strain evidence="3">DSM 22376</strain>
    </source>
</reference>
<gene>
    <name evidence="2" type="ORF">SAMN05443667_10582</name>
</gene>
<dbReference type="PANTHER" id="PTHR34595">
    <property type="entry name" value="BLR5612 PROTEIN"/>
    <property type="match status" value="1"/>
</dbReference>
<dbReference type="InterPro" id="IPR051680">
    <property type="entry name" value="ATP-dep_Glu-Cys_Ligase-2"/>
</dbReference>
<dbReference type="AlphaFoldDB" id="A0A1H4BV94"/>
<evidence type="ECO:0000313" key="3">
    <source>
        <dbReference type="Proteomes" id="UP000198951"/>
    </source>
</evidence>
<dbReference type="Pfam" id="PF14403">
    <property type="entry name" value="CP_ATPgrasp_2"/>
    <property type="match status" value="1"/>
</dbReference>
<evidence type="ECO:0000259" key="1">
    <source>
        <dbReference type="Pfam" id="PF14403"/>
    </source>
</evidence>
<name>A0A1H4BV94_9FLAO</name>
<dbReference type="Gene3D" id="3.40.50.11290">
    <property type="match status" value="1"/>
</dbReference>